<sequence length="271" mass="29750">MNTALLAGIGADPAFQTTAAPYLVLDTELRIHAANTAHTTATLTTFDDLVGIGLFDAFPDNPADPEADGVASLSGSLERVLHRGGRHVMGLQRYDVPAPGDRNRFVRKVWAPVNTPLRDADGRIAGILHHVEDVTDVDQLLLDEPEHQARTADWWHAHPERFTRALLAMSRLGQAHHAVLRENQDLREALRTRGIIEQAKGILIGQRGCSPGDAFAILVELSQHTNTKLHDVARALIRDTLQHDPGHPAFEPRLLASSAPSRHEQDGIRFP</sequence>
<dbReference type="Proteomes" id="UP000199503">
    <property type="component" value="Unassembled WGS sequence"/>
</dbReference>
<dbReference type="RefSeq" id="WP_177230182.1">
    <property type="nucleotide sequence ID" value="NZ_FOFV01000027.1"/>
</dbReference>
<reference evidence="4" key="1">
    <citation type="submission" date="2016-10" db="EMBL/GenBank/DDBJ databases">
        <authorList>
            <person name="Varghese N."/>
            <person name="Submissions S."/>
        </authorList>
    </citation>
    <scope>NUCLEOTIDE SEQUENCE [LARGE SCALE GENOMIC DNA]</scope>
    <source>
        <strain evidence="4">DSM 44437</strain>
    </source>
</reference>
<dbReference type="Pfam" id="PF08448">
    <property type="entry name" value="PAS_4"/>
    <property type="match status" value="1"/>
</dbReference>
<protein>
    <submittedName>
        <fullName evidence="3">PAS fold-containing protein</fullName>
    </submittedName>
</protein>
<feature type="compositionally biased region" description="Basic and acidic residues" evidence="1">
    <location>
        <begin position="261"/>
        <end position="271"/>
    </location>
</feature>
<keyword evidence="4" id="KW-1185">Reference proteome</keyword>
<dbReference type="SUPFAM" id="SSF55785">
    <property type="entry name" value="PYP-like sensor domain (PAS domain)"/>
    <property type="match status" value="1"/>
</dbReference>
<dbReference type="EMBL" id="FOFV01000027">
    <property type="protein sequence ID" value="SES40582.1"/>
    <property type="molecule type" value="Genomic_DNA"/>
</dbReference>
<dbReference type="SUPFAM" id="SSF52172">
    <property type="entry name" value="CheY-like"/>
    <property type="match status" value="1"/>
</dbReference>
<dbReference type="InterPro" id="IPR013656">
    <property type="entry name" value="PAS_4"/>
</dbReference>
<feature type="region of interest" description="Disordered" evidence="1">
    <location>
        <begin position="247"/>
        <end position="271"/>
    </location>
</feature>
<evidence type="ECO:0000259" key="2">
    <source>
        <dbReference type="PROSITE" id="PS50921"/>
    </source>
</evidence>
<dbReference type="PROSITE" id="PS50921">
    <property type="entry name" value="ANTAR"/>
    <property type="match status" value="1"/>
</dbReference>
<dbReference type="AlphaFoldDB" id="A0A1H9X313"/>
<evidence type="ECO:0000256" key="1">
    <source>
        <dbReference type="SAM" id="MobiDB-lite"/>
    </source>
</evidence>
<proteinExistence type="predicted"/>
<dbReference type="InterPro" id="IPR005561">
    <property type="entry name" value="ANTAR"/>
</dbReference>
<dbReference type="InterPro" id="IPR035965">
    <property type="entry name" value="PAS-like_dom_sf"/>
</dbReference>
<name>A0A1H9X313_9PSEU</name>
<evidence type="ECO:0000313" key="3">
    <source>
        <dbReference type="EMBL" id="SES40582.1"/>
    </source>
</evidence>
<dbReference type="STRING" id="65499.SAMN04488000_1279"/>
<dbReference type="SMART" id="SM01012">
    <property type="entry name" value="ANTAR"/>
    <property type="match status" value="1"/>
</dbReference>
<dbReference type="InterPro" id="IPR036388">
    <property type="entry name" value="WH-like_DNA-bd_sf"/>
</dbReference>
<dbReference type="Gene3D" id="3.30.450.20">
    <property type="entry name" value="PAS domain"/>
    <property type="match status" value="1"/>
</dbReference>
<dbReference type="Pfam" id="PF03861">
    <property type="entry name" value="ANTAR"/>
    <property type="match status" value="1"/>
</dbReference>
<dbReference type="GO" id="GO:0003723">
    <property type="term" value="F:RNA binding"/>
    <property type="evidence" value="ECO:0007669"/>
    <property type="project" value="InterPro"/>
</dbReference>
<evidence type="ECO:0000313" key="4">
    <source>
        <dbReference type="Proteomes" id="UP000199503"/>
    </source>
</evidence>
<gene>
    <name evidence="3" type="ORF">SAMN04488000_1279</name>
</gene>
<accession>A0A1H9X313</accession>
<organism evidence="3 4">
    <name type="scientific">Lentzea albida</name>
    <dbReference type="NCBI Taxonomy" id="65499"/>
    <lineage>
        <taxon>Bacteria</taxon>
        <taxon>Bacillati</taxon>
        <taxon>Actinomycetota</taxon>
        <taxon>Actinomycetes</taxon>
        <taxon>Pseudonocardiales</taxon>
        <taxon>Pseudonocardiaceae</taxon>
        <taxon>Lentzea</taxon>
    </lineage>
</organism>
<dbReference type="InterPro" id="IPR011006">
    <property type="entry name" value="CheY-like_superfamily"/>
</dbReference>
<dbReference type="Gene3D" id="1.10.10.10">
    <property type="entry name" value="Winged helix-like DNA-binding domain superfamily/Winged helix DNA-binding domain"/>
    <property type="match status" value="1"/>
</dbReference>
<feature type="domain" description="ANTAR" evidence="2">
    <location>
        <begin position="176"/>
        <end position="237"/>
    </location>
</feature>